<proteinExistence type="predicted"/>
<accession>L0NKZ9</accession>
<evidence type="ECO:0000313" key="1">
    <source>
        <dbReference type="EMBL" id="CCF21758.1"/>
    </source>
</evidence>
<evidence type="ECO:0000313" key="2">
    <source>
        <dbReference type="Proteomes" id="UP000010792"/>
    </source>
</evidence>
<dbReference type="KEGG" id="rht:NT26_4037"/>
<dbReference type="AlphaFoldDB" id="L0NKZ9"/>
<protein>
    <submittedName>
        <fullName evidence="1">Uncharacterized protein</fullName>
    </submittedName>
</protein>
<sequence length="195" mass="21741">MKASRWVPSTFRASSRQFSSRYSDLRSSVLPEKAVRLLASGCGAFVSKREPVMSEGFNQRLEEPAFRAVFVRFGSAVAPDGSRPVGITLISRDNVNMQLTDNITEGPDIDLSGAGRLLQSCGHRIGLEGQKRLVERCEFEDLADAFALRDKHKPGPSTVLHQAKLAQAENRHHLRIALQPLVQRELPQVAFLRRH</sequence>
<reference evidence="1 2" key="1">
    <citation type="journal article" date="2013" name="Genome Biol. Evol.">
        <title>Life in an arsenic-containing gold mine: genome and physiology of the autotrophic arsenite-oxidizing bacterium rhizobium sp. NT-26.</title>
        <authorList>
            <person name="Andres J."/>
            <person name="Arsene-Ploetze F."/>
            <person name="Barbe V."/>
            <person name="Brochier-Armanet C."/>
            <person name="Cleiss-Arnold J."/>
            <person name="Coppee J.Y."/>
            <person name="Dillies M.A."/>
            <person name="Geist"/>
            <person name="L"/>
            <person name="Joublin A."/>
            <person name="Koechler S."/>
            <person name="Lassalle F."/>
            <person name="Marchal M."/>
            <person name="Medigue C."/>
            <person name="Muller D."/>
            <person name="Nesme X."/>
            <person name="Plewniak F."/>
            <person name="Proux C."/>
            <person name="Ramirez-Bahena M.H."/>
            <person name="Schenowitz C."/>
            <person name="Sismeiro O."/>
            <person name="Vallenet D."/>
            <person name="Santini J.M."/>
            <person name="Bertin P.N."/>
        </authorList>
    </citation>
    <scope>NUCLEOTIDE SEQUENCE [LARGE SCALE GENOMIC DNA]</scope>
    <source>
        <strain evidence="1 2">NT-26</strain>
    </source>
</reference>
<gene>
    <name evidence="1" type="ORF">NT26_4037</name>
</gene>
<dbReference type="Proteomes" id="UP000010792">
    <property type="component" value="Chromosome"/>
</dbReference>
<dbReference type="EMBL" id="FO082820">
    <property type="protein sequence ID" value="CCF21758.1"/>
    <property type="molecule type" value="Genomic_DNA"/>
</dbReference>
<organism evidence="1 2">
    <name type="scientific">Pseudorhizobium banfieldiae</name>
    <dbReference type="NCBI Taxonomy" id="1125847"/>
    <lineage>
        <taxon>Bacteria</taxon>
        <taxon>Pseudomonadati</taxon>
        <taxon>Pseudomonadota</taxon>
        <taxon>Alphaproteobacteria</taxon>
        <taxon>Hyphomicrobiales</taxon>
        <taxon>Rhizobiaceae</taxon>
        <taxon>Rhizobium/Agrobacterium group</taxon>
        <taxon>Pseudorhizobium</taxon>
    </lineage>
</organism>
<keyword evidence="2" id="KW-1185">Reference proteome</keyword>
<name>L0NKZ9_9HYPH</name>